<evidence type="ECO:0000313" key="2">
    <source>
        <dbReference type="Proteomes" id="UP000193061"/>
    </source>
</evidence>
<gene>
    <name evidence="1" type="ORF">ROA7450_01437</name>
</gene>
<name>A0A1X6YVE5_9RHOB</name>
<dbReference type="GO" id="GO:0000160">
    <property type="term" value="P:phosphorelay signal transduction system"/>
    <property type="evidence" value="ECO:0007669"/>
    <property type="project" value="InterPro"/>
</dbReference>
<dbReference type="EMBL" id="FWFX01000003">
    <property type="protein sequence ID" value="SLN31893.1"/>
    <property type="molecule type" value="Genomic_DNA"/>
</dbReference>
<evidence type="ECO:0000313" key="1">
    <source>
        <dbReference type="EMBL" id="SLN31893.1"/>
    </source>
</evidence>
<proteinExistence type="predicted"/>
<dbReference type="InterPro" id="IPR036641">
    <property type="entry name" value="HPT_dom_sf"/>
</dbReference>
<evidence type="ECO:0008006" key="3">
    <source>
        <dbReference type="Google" id="ProtNLM"/>
    </source>
</evidence>
<reference evidence="1 2" key="1">
    <citation type="submission" date="2017-03" db="EMBL/GenBank/DDBJ databases">
        <authorList>
            <person name="Afonso C.L."/>
            <person name="Miller P.J."/>
            <person name="Scott M.A."/>
            <person name="Spackman E."/>
            <person name="Goraichik I."/>
            <person name="Dimitrov K.M."/>
            <person name="Suarez D.L."/>
            <person name="Swayne D.E."/>
        </authorList>
    </citation>
    <scope>NUCLEOTIDE SEQUENCE [LARGE SCALE GENOMIC DNA]</scope>
    <source>
        <strain evidence="1 2">CECT 7450</strain>
    </source>
</reference>
<sequence>MAEAFDTRQLEELYQQLGQARADDVICGVLEELATLLSMVERCYREGRRQDMRRHVNTLSQLAAQIGLPLVARVARDVINCIDTGHTVPLAATLSRLVRAGEHSLVEIWDLKDMPI</sequence>
<keyword evidence="2" id="KW-1185">Reference proteome</keyword>
<dbReference type="AlphaFoldDB" id="A0A1X6YVE5"/>
<protein>
    <recommendedName>
        <fullName evidence="3">Hpt domain protein</fullName>
    </recommendedName>
</protein>
<organism evidence="1 2">
    <name type="scientific">Roseovarius albus</name>
    <dbReference type="NCBI Taxonomy" id="1247867"/>
    <lineage>
        <taxon>Bacteria</taxon>
        <taxon>Pseudomonadati</taxon>
        <taxon>Pseudomonadota</taxon>
        <taxon>Alphaproteobacteria</taxon>
        <taxon>Rhodobacterales</taxon>
        <taxon>Roseobacteraceae</taxon>
        <taxon>Roseovarius</taxon>
    </lineage>
</organism>
<dbReference type="Proteomes" id="UP000193061">
    <property type="component" value="Unassembled WGS sequence"/>
</dbReference>
<dbReference type="SUPFAM" id="SSF47226">
    <property type="entry name" value="Histidine-containing phosphotransfer domain, HPT domain"/>
    <property type="match status" value="1"/>
</dbReference>
<dbReference type="Gene3D" id="1.20.120.160">
    <property type="entry name" value="HPT domain"/>
    <property type="match status" value="1"/>
</dbReference>
<accession>A0A1X6YVE5</accession>